<keyword evidence="2" id="KW-1185">Reference proteome</keyword>
<evidence type="ECO:0000313" key="2">
    <source>
        <dbReference type="Proteomes" id="UP000038045"/>
    </source>
</evidence>
<dbReference type="AlphaFoldDB" id="A0A0N4Z6T8"/>
<dbReference type="PANTHER" id="PTHR38612:SF2">
    <property type="entry name" value="PROTEIN DCT-5"/>
    <property type="match status" value="1"/>
</dbReference>
<accession>A0A0N4Z6T8</accession>
<feature type="signal peptide" evidence="1">
    <location>
        <begin position="1"/>
        <end position="21"/>
    </location>
</feature>
<reference evidence="3" key="1">
    <citation type="submission" date="2017-02" db="UniProtKB">
        <authorList>
            <consortium name="WormBaseParasite"/>
        </authorList>
    </citation>
    <scope>IDENTIFICATION</scope>
</reference>
<evidence type="ECO:0000313" key="3">
    <source>
        <dbReference type="WBParaSite" id="PTRK_0000289400.1"/>
    </source>
</evidence>
<name>A0A0N4Z6T8_PARTI</name>
<dbReference type="InterPro" id="IPR035161">
    <property type="entry name" value="DUF5332"/>
</dbReference>
<sequence>MTKYNIFLIIIFYGFIEFSLEAGVSHDGCHKLAVCALNKCIPSITTYPQSNKLLSVLLEKTNFACILGPMCYEFCNQCSSCKYAQEQMKRIILGMELEGSCKKLENCAQSCIDDGLTDPFKCVFQHRCANYCLDNVDCPKCYDMVKRVFTGYCVRSNFVDHYKKKCKDFFVELSIDFVKTFNKTV</sequence>
<organism evidence="2 3">
    <name type="scientific">Parastrongyloides trichosuri</name>
    <name type="common">Possum-specific nematode worm</name>
    <dbReference type="NCBI Taxonomy" id="131310"/>
    <lineage>
        <taxon>Eukaryota</taxon>
        <taxon>Metazoa</taxon>
        <taxon>Ecdysozoa</taxon>
        <taxon>Nematoda</taxon>
        <taxon>Chromadorea</taxon>
        <taxon>Rhabditida</taxon>
        <taxon>Tylenchina</taxon>
        <taxon>Panagrolaimomorpha</taxon>
        <taxon>Strongyloidoidea</taxon>
        <taxon>Strongyloididae</taxon>
        <taxon>Parastrongyloides</taxon>
    </lineage>
</organism>
<dbReference type="WBParaSite" id="PTRK_0000289400.1">
    <property type="protein sequence ID" value="PTRK_0000289400.1"/>
    <property type="gene ID" value="PTRK_0000289400"/>
</dbReference>
<feature type="chain" id="PRO_5005891195" evidence="1">
    <location>
        <begin position="22"/>
        <end position="185"/>
    </location>
</feature>
<dbReference type="PANTHER" id="PTHR38612">
    <property type="entry name" value="PROTEIN DCT-5-RELATED"/>
    <property type="match status" value="1"/>
</dbReference>
<keyword evidence="1" id="KW-0732">Signal</keyword>
<proteinExistence type="predicted"/>
<dbReference type="Proteomes" id="UP000038045">
    <property type="component" value="Unplaced"/>
</dbReference>
<evidence type="ECO:0000256" key="1">
    <source>
        <dbReference type="SAM" id="SignalP"/>
    </source>
</evidence>
<protein>
    <submittedName>
        <fullName evidence="3">ShKT domain-containing protein</fullName>
    </submittedName>
</protein>
<dbReference type="Pfam" id="PF17266">
    <property type="entry name" value="DUF5332"/>
    <property type="match status" value="1"/>
</dbReference>